<evidence type="ECO:0000259" key="8">
    <source>
        <dbReference type="PROSITE" id="PS50906"/>
    </source>
</evidence>
<dbReference type="InterPro" id="IPR004090">
    <property type="entry name" value="Chemotax_Me-accpt_rcpt"/>
</dbReference>
<evidence type="ECO:0000256" key="5">
    <source>
        <dbReference type="SAM" id="Phobius"/>
    </source>
</evidence>
<dbReference type="PANTHER" id="PTHR32089">
    <property type="entry name" value="METHYL-ACCEPTING CHEMOTAXIS PROTEIN MCPB"/>
    <property type="match status" value="1"/>
</dbReference>
<dbReference type="PROSITE" id="PS50885">
    <property type="entry name" value="HAMP"/>
    <property type="match status" value="1"/>
</dbReference>
<name>A0A495BIZ4_VOGIN</name>
<evidence type="ECO:0000256" key="3">
    <source>
        <dbReference type="ARBA" id="ARBA00029447"/>
    </source>
</evidence>
<dbReference type="InterPro" id="IPR010910">
    <property type="entry name" value="Nitrate/nitrite_sensing_bac"/>
</dbReference>
<dbReference type="PROSITE" id="PS50906">
    <property type="entry name" value="NIT"/>
    <property type="match status" value="1"/>
</dbReference>
<feature type="domain" description="NIT" evidence="8">
    <location>
        <begin position="51"/>
        <end position="296"/>
    </location>
</feature>
<dbReference type="GO" id="GO:0004888">
    <property type="term" value="F:transmembrane signaling receptor activity"/>
    <property type="evidence" value="ECO:0007669"/>
    <property type="project" value="InterPro"/>
</dbReference>
<dbReference type="FunFam" id="1.10.287.950:FF:000001">
    <property type="entry name" value="Methyl-accepting chemotaxis sensory transducer"/>
    <property type="match status" value="1"/>
</dbReference>
<feature type="domain" description="Methyl-accepting transducer" evidence="6">
    <location>
        <begin position="385"/>
        <end position="621"/>
    </location>
</feature>
<dbReference type="InterPro" id="IPR004089">
    <property type="entry name" value="MCPsignal_dom"/>
</dbReference>
<dbReference type="Proteomes" id="UP000279384">
    <property type="component" value="Unassembled WGS sequence"/>
</dbReference>
<dbReference type="GO" id="GO:0007165">
    <property type="term" value="P:signal transduction"/>
    <property type="evidence" value="ECO:0007669"/>
    <property type="project" value="UniProtKB-KW"/>
</dbReference>
<dbReference type="SUPFAM" id="SSF58104">
    <property type="entry name" value="Methyl-accepting chemotaxis protein (MCP) signaling domain"/>
    <property type="match status" value="1"/>
</dbReference>
<proteinExistence type="inferred from homology"/>
<feature type="transmembrane region" description="Helical" evidence="5">
    <location>
        <begin position="304"/>
        <end position="326"/>
    </location>
</feature>
<dbReference type="InterPro" id="IPR003660">
    <property type="entry name" value="HAMP_dom"/>
</dbReference>
<keyword evidence="2 4" id="KW-0807">Transducer</keyword>
<dbReference type="PROSITE" id="PS50111">
    <property type="entry name" value="CHEMOTAXIS_TRANSDUC_2"/>
    <property type="match status" value="1"/>
</dbReference>
<dbReference type="RefSeq" id="WP_120809936.1">
    <property type="nucleotide sequence ID" value="NZ_RBID01000011.1"/>
</dbReference>
<comment type="subcellular location">
    <subcellularLocation>
        <location evidence="1">Membrane</location>
    </subcellularLocation>
</comment>
<dbReference type="Pfam" id="PF00672">
    <property type="entry name" value="HAMP"/>
    <property type="match status" value="1"/>
</dbReference>
<dbReference type="AlphaFoldDB" id="A0A495BIZ4"/>
<evidence type="ECO:0000256" key="4">
    <source>
        <dbReference type="PROSITE-ProRule" id="PRU00284"/>
    </source>
</evidence>
<evidence type="ECO:0000259" key="7">
    <source>
        <dbReference type="PROSITE" id="PS50885"/>
    </source>
</evidence>
<dbReference type="PANTHER" id="PTHR32089:SF112">
    <property type="entry name" value="LYSOZYME-LIKE PROTEIN-RELATED"/>
    <property type="match status" value="1"/>
</dbReference>
<evidence type="ECO:0000313" key="10">
    <source>
        <dbReference type="Proteomes" id="UP000279384"/>
    </source>
</evidence>
<keyword evidence="5" id="KW-0472">Membrane</keyword>
<dbReference type="EMBL" id="RBID01000011">
    <property type="protein sequence ID" value="RKQ61324.1"/>
    <property type="molecule type" value="Genomic_DNA"/>
</dbReference>
<evidence type="ECO:0000256" key="2">
    <source>
        <dbReference type="ARBA" id="ARBA00023224"/>
    </source>
</evidence>
<evidence type="ECO:0000259" key="6">
    <source>
        <dbReference type="PROSITE" id="PS50111"/>
    </source>
</evidence>
<dbReference type="Gene3D" id="1.10.287.950">
    <property type="entry name" value="Methyl-accepting chemotaxis protein"/>
    <property type="match status" value="1"/>
</dbReference>
<comment type="caution">
    <text evidence="9">The sequence shown here is derived from an EMBL/GenBank/DDBJ whole genome shotgun (WGS) entry which is preliminary data.</text>
</comment>
<sequence length="661" mass="69667">MLSRLSIGHKLILLVLPFGLMTFFLASTLSLQRYSFLGDMQQARHLVSVSTLASTLVDTLQAERGLSNGYLNGQGALPPNLSEARSKADAALKALESTATALPEGEVKQRVNTVAGGVRGLLGQRGAIDGRSLAAPAAFAAYSQQIEAQIALVASLGTASDEGDVIRFSTALSNLLCTKEYAGRERGFVNGALAGGGLTQASLGQAIGLQARQDACAGQLLLLAPPELAQSLQPFLQSDAAATLKQLRSNIYGAEPGTPPSVTPEQWFAATSAQIGQLKTAQEKLLQQLDDVVAQNIDEAWQSLMITLGGTLLLSLLLLIGGLAVYRSIRKPVMRLEQLMTSMSHNLDLAPRAKLEGDDEIARMGRAFDELVDAFAGTLKVVKSNAHSLMSAAEALQTVSARAASAAEAQSESSTQIAAAVEEMTVGIASVRDNTHDNLAVAQQMQQGVNAGRERMQETTQAMQHTAGSLDSAGEVIVSLADKSQSIRQIITAIRDIADQTNLLALNAAIEAARAGEMGRGFAVVADEVRKLAERTGKETVEITQLIEVITNETANAAGQMRTARTRMESGLDLVQATLQDLNGIHDEANQTAAKSQDTAAAMQQQAAASNEVAVNISRIASLAEDNALIVDEAAALSAQLNQTATELVAQVDRFKHTSQA</sequence>
<protein>
    <submittedName>
        <fullName evidence="9">Methyl-accepting chemotaxis protein</fullName>
    </submittedName>
</protein>
<dbReference type="Pfam" id="PF08376">
    <property type="entry name" value="NIT"/>
    <property type="match status" value="1"/>
</dbReference>
<dbReference type="SMART" id="SM00304">
    <property type="entry name" value="HAMP"/>
    <property type="match status" value="1"/>
</dbReference>
<dbReference type="GO" id="GO:0006935">
    <property type="term" value="P:chemotaxis"/>
    <property type="evidence" value="ECO:0007669"/>
    <property type="project" value="InterPro"/>
</dbReference>
<evidence type="ECO:0000313" key="9">
    <source>
        <dbReference type="EMBL" id="RKQ61324.1"/>
    </source>
</evidence>
<dbReference type="CDD" id="cd06225">
    <property type="entry name" value="HAMP"/>
    <property type="match status" value="1"/>
</dbReference>
<dbReference type="InterPro" id="IPR013587">
    <property type="entry name" value="Nitrate/nitrite_sensing"/>
</dbReference>
<dbReference type="GO" id="GO:0016020">
    <property type="term" value="C:membrane"/>
    <property type="evidence" value="ECO:0007669"/>
    <property type="project" value="UniProtKB-SubCell"/>
</dbReference>
<keyword evidence="5" id="KW-0812">Transmembrane</keyword>
<dbReference type="CDD" id="cd11386">
    <property type="entry name" value="MCP_signal"/>
    <property type="match status" value="1"/>
</dbReference>
<dbReference type="SMART" id="SM00283">
    <property type="entry name" value="MA"/>
    <property type="match status" value="1"/>
</dbReference>
<reference evidence="9 10" key="1">
    <citation type="submission" date="2018-10" db="EMBL/GenBank/DDBJ databases">
        <title>Genomic Encyclopedia of Type Strains, Phase IV (KMG-IV): sequencing the most valuable type-strain genomes for metagenomic binning, comparative biology and taxonomic classification.</title>
        <authorList>
            <person name="Goeker M."/>
        </authorList>
    </citation>
    <scope>NUCLEOTIDE SEQUENCE [LARGE SCALE GENOMIC DNA]</scope>
    <source>
        <strain evidence="9 10">DSM 3303</strain>
    </source>
</reference>
<keyword evidence="5" id="KW-1133">Transmembrane helix</keyword>
<comment type="similarity">
    <text evidence="3">Belongs to the methyl-accepting chemotaxis (MCP) protein family.</text>
</comment>
<gene>
    <name evidence="9" type="ORF">C8E02_1094</name>
</gene>
<evidence type="ECO:0000256" key="1">
    <source>
        <dbReference type="ARBA" id="ARBA00004370"/>
    </source>
</evidence>
<dbReference type="PRINTS" id="PR00260">
    <property type="entry name" value="CHEMTRNSDUCR"/>
</dbReference>
<dbReference type="Pfam" id="PF00015">
    <property type="entry name" value="MCPsignal"/>
    <property type="match status" value="1"/>
</dbReference>
<accession>A0A495BIZ4</accession>
<feature type="domain" description="HAMP" evidence="7">
    <location>
        <begin position="327"/>
        <end position="380"/>
    </location>
</feature>
<organism evidence="9 10">
    <name type="scientific">Vogesella indigofera</name>
    <name type="common">Pseudomonas indigofera</name>
    <dbReference type="NCBI Taxonomy" id="45465"/>
    <lineage>
        <taxon>Bacteria</taxon>
        <taxon>Pseudomonadati</taxon>
        <taxon>Pseudomonadota</taxon>
        <taxon>Betaproteobacteria</taxon>
        <taxon>Neisseriales</taxon>
        <taxon>Chromobacteriaceae</taxon>
        <taxon>Vogesella</taxon>
    </lineage>
</organism>